<dbReference type="PANTHER" id="PTHR28457:SF1">
    <property type="entry name" value="CILIA- AND FLAGELLA-ASSOCIATED PROTEIN 119"/>
    <property type="match status" value="1"/>
</dbReference>
<dbReference type="AlphaFoldDB" id="A0AAD5U1P0"/>
<keyword evidence="3" id="KW-1185">Reference proteome</keyword>
<dbReference type="InterPro" id="IPR032727">
    <property type="entry name" value="CLAMP"/>
</dbReference>
<accession>A0AAD5U1P0</accession>
<dbReference type="Pfam" id="PF14769">
    <property type="entry name" value="CLAMP"/>
    <property type="match status" value="1"/>
</dbReference>
<dbReference type="EMBL" id="JADGJW010000233">
    <property type="protein sequence ID" value="KAJ3221387.1"/>
    <property type="molecule type" value="Genomic_DNA"/>
</dbReference>
<evidence type="ECO:0000313" key="2">
    <source>
        <dbReference type="EMBL" id="KAJ3221387.1"/>
    </source>
</evidence>
<reference evidence="2" key="1">
    <citation type="submission" date="2020-05" db="EMBL/GenBank/DDBJ databases">
        <title>Phylogenomic resolution of chytrid fungi.</title>
        <authorList>
            <person name="Stajich J.E."/>
            <person name="Amses K."/>
            <person name="Simmons R."/>
            <person name="Seto K."/>
            <person name="Myers J."/>
            <person name="Bonds A."/>
            <person name="Quandt C.A."/>
            <person name="Barry K."/>
            <person name="Liu P."/>
            <person name="Grigoriev I."/>
            <person name="Longcore J.E."/>
            <person name="James T.Y."/>
        </authorList>
    </citation>
    <scope>NUCLEOTIDE SEQUENCE</scope>
    <source>
        <strain evidence="2">JEL0476</strain>
    </source>
</reference>
<organism evidence="2 3">
    <name type="scientific">Clydaea vesicula</name>
    <dbReference type="NCBI Taxonomy" id="447962"/>
    <lineage>
        <taxon>Eukaryota</taxon>
        <taxon>Fungi</taxon>
        <taxon>Fungi incertae sedis</taxon>
        <taxon>Chytridiomycota</taxon>
        <taxon>Chytridiomycota incertae sedis</taxon>
        <taxon>Chytridiomycetes</taxon>
        <taxon>Lobulomycetales</taxon>
        <taxon>Lobulomycetaceae</taxon>
        <taxon>Clydaea</taxon>
    </lineage>
</organism>
<gene>
    <name evidence="2" type="ORF">HK099_003561</name>
</gene>
<dbReference type="Proteomes" id="UP001211065">
    <property type="component" value="Unassembled WGS sequence"/>
</dbReference>
<sequence>MENKKTIGEIVQLAHNVQNAADKFEKPIKTPASSKQRVMQMLQKPGSGEESTKLSTSRNARENNSAGKGRKGLSGSRDSSAKSRKEGSTFSGEENAKENYMCWKLLSASQLEELEGKTLEEVFSSFNYFKNLLLSHSTNCTATMNSSGETQGGEIFGPKEVQLITNFAFSTMFQHFNLIMQVWSTEQEEYNDELFLLLEDIPEVFPLQESITYEEHNEIQRKLQEEEEICRLEEEKRMAEEKAARVNPFEALDNETIKQITSETIRNLLSDVNEEFENLFEGQKDKILAQLNKIVGIKE</sequence>
<feature type="compositionally biased region" description="Polar residues" evidence="1">
    <location>
        <begin position="53"/>
        <end position="66"/>
    </location>
</feature>
<evidence type="ECO:0000256" key="1">
    <source>
        <dbReference type="SAM" id="MobiDB-lite"/>
    </source>
</evidence>
<evidence type="ECO:0000313" key="3">
    <source>
        <dbReference type="Proteomes" id="UP001211065"/>
    </source>
</evidence>
<protein>
    <submittedName>
        <fullName evidence="2">Uncharacterized protein</fullName>
    </submittedName>
</protein>
<proteinExistence type="predicted"/>
<comment type="caution">
    <text evidence="2">The sequence shown here is derived from an EMBL/GenBank/DDBJ whole genome shotgun (WGS) entry which is preliminary data.</text>
</comment>
<name>A0AAD5U1P0_9FUNG</name>
<dbReference type="PANTHER" id="PTHR28457">
    <property type="entry name" value="COILED-COIL DOMAIN-CONTAINING PROTEIN 189"/>
    <property type="match status" value="1"/>
</dbReference>
<feature type="region of interest" description="Disordered" evidence="1">
    <location>
        <begin position="17"/>
        <end position="92"/>
    </location>
</feature>